<feature type="compositionally biased region" description="Low complexity" evidence="1">
    <location>
        <begin position="51"/>
        <end position="82"/>
    </location>
</feature>
<feature type="transmembrane region" description="Helical" evidence="2">
    <location>
        <begin position="339"/>
        <end position="363"/>
    </location>
</feature>
<evidence type="ECO:0000256" key="1">
    <source>
        <dbReference type="SAM" id="MobiDB-lite"/>
    </source>
</evidence>
<gene>
    <name evidence="3" type="ORF">FA09DRAFT_327267</name>
</gene>
<evidence type="ECO:0000313" key="4">
    <source>
        <dbReference type="Proteomes" id="UP000245946"/>
    </source>
</evidence>
<dbReference type="AlphaFoldDB" id="A0A316ZHT4"/>
<keyword evidence="4" id="KW-1185">Reference proteome</keyword>
<keyword evidence="2" id="KW-0812">Transmembrane</keyword>
<dbReference type="OrthoDB" id="4838853at2759"/>
<dbReference type="PANTHER" id="PTHR42024:SF1">
    <property type="entry name" value="AMINO ACID PERMEASE_ SLC12A DOMAIN-CONTAINING PROTEIN"/>
    <property type="match status" value="1"/>
</dbReference>
<dbReference type="Proteomes" id="UP000245946">
    <property type="component" value="Unassembled WGS sequence"/>
</dbReference>
<dbReference type="GeneID" id="37268890"/>
<dbReference type="STRING" id="58919.A0A316ZHT4"/>
<reference evidence="3 4" key="1">
    <citation type="journal article" date="2018" name="Mol. Biol. Evol.">
        <title>Broad Genomic Sampling Reveals a Smut Pathogenic Ancestry of the Fungal Clade Ustilaginomycotina.</title>
        <authorList>
            <person name="Kijpornyongpan T."/>
            <person name="Mondo S.J."/>
            <person name="Barry K."/>
            <person name="Sandor L."/>
            <person name="Lee J."/>
            <person name="Lipzen A."/>
            <person name="Pangilinan J."/>
            <person name="LaButti K."/>
            <person name="Hainaut M."/>
            <person name="Henrissat B."/>
            <person name="Grigoriev I.V."/>
            <person name="Spatafora J.W."/>
            <person name="Aime M.C."/>
        </authorList>
    </citation>
    <scope>NUCLEOTIDE SEQUENCE [LARGE SCALE GENOMIC DNA]</scope>
    <source>
        <strain evidence="3 4">MCA 4186</strain>
    </source>
</reference>
<evidence type="ECO:0000256" key="2">
    <source>
        <dbReference type="SAM" id="Phobius"/>
    </source>
</evidence>
<accession>A0A316ZHT4</accession>
<keyword evidence="2" id="KW-0472">Membrane</keyword>
<evidence type="ECO:0000313" key="3">
    <source>
        <dbReference type="EMBL" id="PWO01321.1"/>
    </source>
</evidence>
<dbReference type="EMBL" id="KZ819283">
    <property type="protein sequence ID" value="PWO01321.1"/>
    <property type="molecule type" value="Genomic_DNA"/>
</dbReference>
<organism evidence="3 4">
    <name type="scientific">Tilletiopsis washingtonensis</name>
    <dbReference type="NCBI Taxonomy" id="58919"/>
    <lineage>
        <taxon>Eukaryota</taxon>
        <taxon>Fungi</taxon>
        <taxon>Dikarya</taxon>
        <taxon>Basidiomycota</taxon>
        <taxon>Ustilaginomycotina</taxon>
        <taxon>Exobasidiomycetes</taxon>
        <taxon>Entylomatales</taxon>
        <taxon>Entylomatales incertae sedis</taxon>
        <taxon>Tilletiopsis</taxon>
    </lineage>
</organism>
<sequence length="387" mass="42225">MASSSSRALLRRESSADASHAQHLAGLRSAGSSVSDAQAQTHLEGDGMLRSDSAASAESSAAGAAAPSQPSASSALDPSASATDEPLDLYSPPVLNYEFRRRMPSLAKHLAIIALVNSIPPTLAYYVSTHLSDDTPAQTYTWITLCIGLTELLSFPHRIYVLCRRNYERSARPLTCAHKRWYQHVWAVFAHFDTFQWLLLFGILEGVVLLTVASSINGEQGDYNLMILSLPIIFATIGGLFFVTIVLTYFHVPAPRWPLLSSLQPGEAFRPAVYLIVEDVTAVDGGGGLPFRQAIARRYEASQPFRRLCTEQTAIFTAWGLLFPLWIGILIASSSNRDISYGVSVGIALLWSALIALASYLSLRRGLRREKEHFARLKAHAAGQGHA</sequence>
<keyword evidence="2" id="KW-1133">Transmembrane helix</keyword>
<feature type="compositionally biased region" description="Polar residues" evidence="1">
    <location>
        <begin position="30"/>
        <end position="41"/>
    </location>
</feature>
<feature type="transmembrane region" description="Helical" evidence="2">
    <location>
        <begin position="110"/>
        <end position="128"/>
    </location>
</feature>
<dbReference type="PANTHER" id="PTHR42024">
    <property type="entry name" value="AMINO ACID PERMEASE_ SLC12A DOMAIN-CONTAINING PROTEIN"/>
    <property type="match status" value="1"/>
</dbReference>
<feature type="transmembrane region" description="Helical" evidence="2">
    <location>
        <begin position="225"/>
        <end position="250"/>
    </location>
</feature>
<proteinExistence type="predicted"/>
<dbReference type="RefSeq" id="XP_025601599.1">
    <property type="nucleotide sequence ID" value="XM_025741346.1"/>
</dbReference>
<name>A0A316ZHT4_9BASI</name>
<feature type="transmembrane region" description="Helical" evidence="2">
    <location>
        <begin position="313"/>
        <end position="333"/>
    </location>
</feature>
<feature type="transmembrane region" description="Helical" evidence="2">
    <location>
        <begin position="140"/>
        <end position="163"/>
    </location>
</feature>
<feature type="transmembrane region" description="Helical" evidence="2">
    <location>
        <begin position="184"/>
        <end position="213"/>
    </location>
</feature>
<feature type="region of interest" description="Disordered" evidence="1">
    <location>
        <begin position="1"/>
        <end position="87"/>
    </location>
</feature>
<protein>
    <submittedName>
        <fullName evidence="3">Uncharacterized protein</fullName>
    </submittedName>
</protein>